<protein>
    <recommendedName>
        <fullName evidence="4">Sterol regulatory element-binding protein cleavage-activating protein</fullName>
    </recommendedName>
</protein>
<dbReference type="InterPro" id="IPR000731">
    <property type="entry name" value="SSD"/>
</dbReference>
<dbReference type="Gene3D" id="2.130.10.10">
    <property type="entry name" value="YVTN repeat-like/Quinoprotein amine dehydrogenase"/>
    <property type="match status" value="1"/>
</dbReference>
<evidence type="ECO:0000256" key="2">
    <source>
        <dbReference type="ARBA" id="ARBA00004653"/>
    </source>
</evidence>
<evidence type="ECO:0000256" key="8">
    <source>
        <dbReference type="ARBA" id="ARBA00022824"/>
    </source>
</evidence>
<feature type="transmembrane region" description="Helical" evidence="17">
    <location>
        <begin position="306"/>
        <end position="330"/>
    </location>
</feature>
<feature type="transmembrane region" description="Helical" evidence="17">
    <location>
        <begin position="408"/>
        <end position="431"/>
    </location>
</feature>
<evidence type="ECO:0000256" key="4">
    <source>
        <dbReference type="ARBA" id="ARBA00019541"/>
    </source>
</evidence>
<keyword evidence="10" id="KW-0333">Golgi apparatus</keyword>
<evidence type="ECO:0000256" key="6">
    <source>
        <dbReference type="ARBA" id="ARBA00022692"/>
    </source>
</evidence>
<keyword evidence="14" id="KW-0325">Glycoprotein</keyword>
<feature type="transmembrane region" description="Helical" evidence="17">
    <location>
        <begin position="39"/>
        <end position="59"/>
    </location>
</feature>
<evidence type="ECO:0000256" key="14">
    <source>
        <dbReference type="ARBA" id="ARBA00023180"/>
    </source>
</evidence>
<proteinExistence type="inferred from homology"/>
<keyword evidence="11" id="KW-0443">Lipid metabolism</keyword>
<evidence type="ECO:0000259" key="18">
    <source>
        <dbReference type="PROSITE" id="PS50156"/>
    </source>
</evidence>
<dbReference type="PROSITE" id="PS50156">
    <property type="entry name" value="SSD"/>
    <property type="match status" value="1"/>
</dbReference>
<dbReference type="InterPro" id="IPR015943">
    <property type="entry name" value="WD40/YVTN_repeat-like_dom_sf"/>
</dbReference>
<name>A0A6A6DV22_9PEZI</name>
<comment type="similarity">
    <text evidence="3">Belongs to the WD repeat SCAP family.</text>
</comment>
<evidence type="ECO:0000256" key="5">
    <source>
        <dbReference type="ARBA" id="ARBA00022574"/>
    </source>
</evidence>
<evidence type="ECO:0000256" key="12">
    <source>
        <dbReference type="ARBA" id="ARBA00023121"/>
    </source>
</evidence>
<dbReference type="InterPro" id="IPR036322">
    <property type="entry name" value="WD40_repeat_dom_sf"/>
</dbReference>
<dbReference type="GO" id="GO:0032933">
    <property type="term" value="P:SREBP signaling pathway"/>
    <property type="evidence" value="ECO:0007669"/>
    <property type="project" value="InterPro"/>
</dbReference>
<dbReference type="GO" id="GO:0008202">
    <property type="term" value="P:steroid metabolic process"/>
    <property type="evidence" value="ECO:0007669"/>
    <property type="project" value="UniProtKB-KW"/>
</dbReference>
<sequence length="1149" mass="127091">MIWYILYPFRGTTEPPRLSPTHPIRRAFQLHGTATAQHWLLSILLTVAISVLLCYPALFHPDSPAAAGLRNLPKHVWTSTTEVQGERAVDVEMRQVWVHGDYMKAIDLRVLRQALYVQDTLIGHGFSKNTSYSVDAPYMFAPDRIGCAPTPRNFAWGFHSPMMYWNCSMTALENDPDILATINSRSEQQSFLNFTLRPSTVFAGKAFANTKLRAADALVITLFDLTNSSLGETWEKRSKSLAQDISSQWSMYPEDGKVVRSRLYEFRFKPMTANDDLFLGLSYFAMVAYVIWRLRKLRAVKSKVGLLITIFAKMTVCVIASFTVCSFLGIDLARIPREFFPMVVLVFGLGNIFRLINEVLAIPPEMPPVQRIGNAIGEVGHLSLAMAGQNLILIYLCSRVVTPWVADFCAFAAATLVFDFVFHLTFFLAVLSVDVQRLELQDSLERVNLNQTSGNARPQPWLEALRQGTLPFSTRFAGSAAIVSLILALNWHFFDCDSRPFSLRRLLALARQEKNKSNSLWAPPPINQARTPADWLRIQDHNTAKELIGFVKMNSHSFIARVYDPILIVLNGADGRDATQKSESLLNFLRHLAHEHAFPAALIVVFLIAGITLLMNYLLWNGVPEDDEDGADDEILFCVKTLPNSQTLDIVRLTSCPKGHLVSTSLDRSTSIWMHSQGRTYANITLQTAGMKPKLWPIVASAVDDAGTLLALCTDTGQIAFWSFSSQRFLQISPIELRGQVPILFSFTSIHTGEHERLSIIIVTSDGYLIEVEARTGIHRTEHICLSSILSATLFTCAKGDASVVYASKTGEVHILVLREENHWTSEVAAGLDPGPPPDSKSSKIKCVYAVSSLGLIFALRSGEVDLINFQSRGLICTLQIGQAKPNSFRVMHSARRLCPCGAPAIHSLSLAYTEQDTSHMIMQTFTLDESPSSQICLGKPSENETPTSQNCRGLDHATESVHCVDPAGVWERTNVQSIIGIRKRPGTSTPSSSASGVDNSYFTSSPSTAGTALKSRAREGKTISLFASLDSALGRHAEPNSPGDSDNWEAWTLSSSGEFRSRPLISDIKEDDEVEPLALSDQLFVTSPGPITRLGNRSVAVGFGNTVKIITLGKDLFDGGCTRGEEGLEMGVGMYKWRMRRGTGRKMQ</sequence>
<organism evidence="19 20">
    <name type="scientific">Zopfia rhizophila CBS 207.26</name>
    <dbReference type="NCBI Taxonomy" id="1314779"/>
    <lineage>
        <taxon>Eukaryota</taxon>
        <taxon>Fungi</taxon>
        <taxon>Dikarya</taxon>
        <taxon>Ascomycota</taxon>
        <taxon>Pezizomycotina</taxon>
        <taxon>Dothideomycetes</taxon>
        <taxon>Dothideomycetes incertae sedis</taxon>
        <taxon>Zopfiaceae</taxon>
        <taxon>Zopfia</taxon>
    </lineage>
</organism>
<keyword evidence="7" id="KW-0677">Repeat</keyword>
<dbReference type="PANTHER" id="PTHR46378:SF1">
    <property type="entry name" value="STEROL REGULATORY ELEMENT-BINDING PROTEIN CLEAVAGE-ACTIVATING PROTEIN"/>
    <property type="match status" value="1"/>
</dbReference>
<keyword evidence="5" id="KW-0853">WD repeat</keyword>
<evidence type="ECO:0000256" key="11">
    <source>
        <dbReference type="ARBA" id="ARBA00023098"/>
    </source>
</evidence>
<dbReference type="EMBL" id="ML994649">
    <property type="protein sequence ID" value="KAF2182242.1"/>
    <property type="molecule type" value="Genomic_DNA"/>
</dbReference>
<keyword evidence="15" id="KW-0753">Steroid metabolism</keyword>
<dbReference type="GO" id="GO:0005789">
    <property type="term" value="C:endoplasmic reticulum membrane"/>
    <property type="evidence" value="ECO:0007669"/>
    <property type="project" value="UniProtKB-SubCell"/>
</dbReference>
<feature type="transmembrane region" description="Helical" evidence="17">
    <location>
        <begin position="277"/>
        <end position="294"/>
    </location>
</feature>
<evidence type="ECO:0000256" key="16">
    <source>
        <dbReference type="SAM" id="MobiDB-lite"/>
    </source>
</evidence>
<feature type="domain" description="SSD" evidence="18">
    <location>
        <begin position="275"/>
        <end position="433"/>
    </location>
</feature>
<feature type="region of interest" description="Disordered" evidence="16">
    <location>
        <begin position="983"/>
        <end position="1017"/>
    </location>
</feature>
<keyword evidence="12" id="KW-0446">Lipid-binding</keyword>
<feature type="transmembrane region" description="Helical" evidence="17">
    <location>
        <begin position="476"/>
        <end position="494"/>
    </location>
</feature>
<evidence type="ECO:0000256" key="15">
    <source>
        <dbReference type="ARBA" id="ARBA00023221"/>
    </source>
</evidence>
<comment type="subcellular location">
    <subcellularLocation>
        <location evidence="1">Endoplasmic reticulum membrane</location>
        <topology evidence="1">Multi-pass membrane protein</topology>
    </subcellularLocation>
    <subcellularLocation>
        <location evidence="2">Golgi apparatus membrane</location>
        <topology evidence="2">Multi-pass membrane protein</topology>
    </subcellularLocation>
</comment>
<evidence type="ECO:0000256" key="10">
    <source>
        <dbReference type="ARBA" id="ARBA00023034"/>
    </source>
</evidence>
<keyword evidence="6 17" id="KW-0812">Transmembrane</keyword>
<dbReference type="InterPro" id="IPR030225">
    <property type="entry name" value="SCAP"/>
</dbReference>
<accession>A0A6A6DV22</accession>
<dbReference type="AlphaFoldDB" id="A0A6A6DV22"/>
<dbReference type="InterPro" id="IPR053958">
    <property type="entry name" value="HMGCR/SNAP/NPC1-like_SSD"/>
</dbReference>
<gene>
    <name evidence="19" type="ORF">K469DRAFT_691469</name>
</gene>
<feature type="compositionally biased region" description="Polar residues" evidence="16">
    <location>
        <begin position="998"/>
        <end position="1011"/>
    </location>
</feature>
<evidence type="ECO:0000256" key="1">
    <source>
        <dbReference type="ARBA" id="ARBA00004477"/>
    </source>
</evidence>
<dbReference type="PANTHER" id="PTHR46378">
    <property type="entry name" value="STEROL REGULATORY ELEMENT-BINDING PROTEIN CLEAVAGE-ACTIVATING PROTEIN"/>
    <property type="match status" value="1"/>
</dbReference>
<evidence type="ECO:0000256" key="13">
    <source>
        <dbReference type="ARBA" id="ARBA00023136"/>
    </source>
</evidence>
<dbReference type="GO" id="GO:0045540">
    <property type="term" value="P:regulation of cholesterol biosynthetic process"/>
    <property type="evidence" value="ECO:0007669"/>
    <property type="project" value="TreeGrafter"/>
</dbReference>
<dbReference type="GO" id="GO:0000139">
    <property type="term" value="C:Golgi membrane"/>
    <property type="evidence" value="ECO:0007669"/>
    <property type="project" value="UniProtKB-SubCell"/>
</dbReference>
<feature type="transmembrane region" description="Helical" evidence="17">
    <location>
        <begin position="597"/>
        <end position="620"/>
    </location>
</feature>
<keyword evidence="20" id="KW-1185">Reference proteome</keyword>
<feature type="transmembrane region" description="Helical" evidence="17">
    <location>
        <begin position="376"/>
        <end position="396"/>
    </location>
</feature>
<evidence type="ECO:0000256" key="17">
    <source>
        <dbReference type="SAM" id="Phobius"/>
    </source>
</evidence>
<feature type="transmembrane region" description="Helical" evidence="17">
    <location>
        <begin position="339"/>
        <end position="356"/>
    </location>
</feature>
<evidence type="ECO:0000256" key="7">
    <source>
        <dbReference type="ARBA" id="ARBA00022737"/>
    </source>
</evidence>
<dbReference type="SUPFAM" id="SSF50978">
    <property type="entry name" value="WD40 repeat-like"/>
    <property type="match status" value="1"/>
</dbReference>
<evidence type="ECO:0000313" key="19">
    <source>
        <dbReference type="EMBL" id="KAF2182242.1"/>
    </source>
</evidence>
<evidence type="ECO:0000313" key="20">
    <source>
        <dbReference type="Proteomes" id="UP000800200"/>
    </source>
</evidence>
<dbReference type="OrthoDB" id="1914839at2759"/>
<dbReference type="Proteomes" id="UP000800200">
    <property type="component" value="Unassembled WGS sequence"/>
</dbReference>
<dbReference type="GO" id="GO:0032934">
    <property type="term" value="F:sterol binding"/>
    <property type="evidence" value="ECO:0007669"/>
    <property type="project" value="InterPro"/>
</dbReference>
<reference evidence="19" key="1">
    <citation type="journal article" date="2020" name="Stud. Mycol.">
        <title>101 Dothideomycetes genomes: a test case for predicting lifestyles and emergence of pathogens.</title>
        <authorList>
            <person name="Haridas S."/>
            <person name="Albert R."/>
            <person name="Binder M."/>
            <person name="Bloem J."/>
            <person name="Labutti K."/>
            <person name="Salamov A."/>
            <person name="Andreopoulos B."/>
            <person name="Baker S."/>
            <person name="Barry K."/>
            <person name="Bills G."/>
            <person name="Bluhm B."/>
            <person name="Cannon C."/>
            <person name="Castanera R."/>
            <person name="Culley D."/>
            <person name="Daum C."/>
            <person name="Ezra D."/>
            <person name="Gonzalez J."/>
            <person name="Henrissat B."/>
            <person name="Kuo A."/>
            <person name="Liang C."/>
            <person name="Lipzen A."/>
            <person name="Lutzoni F."/>
            <person name="Magnuson J."/>
            <person name="Mondo S."/>
            <person name="Nolan M."/>
            <person name="Ohm R."/>
            <person name="Pangilinan J."/>
            <person name="Park H.-J."/>
            <person name="Ramirez L."/>
            <person name="Alfaro M."/>
            <person name="Sun H."/>
            <person name="Tritt A."/>
            <person name="Yoshinaga Y."/>
            <person name="Zwiers L.-H."/>
            <person name="Turgeon B."/>
            <person name="Goodwin S."/>
            <person name="Spatafora J."/>
            <person name="Crous P."/>
            <person name="Grigoriev I."/>
        </authorList>
    </citation>
    <scope>NUCLEOTIDE SEQUENCE</scope>
    <source>
        <strain evidence="19">CBS 207.26</strain>
    </source>
</reference>
<keyword evidence="9 17" id="KW-1133">Transmembrane helix</keyword>
<keyword evidence="8" id="KW-0256">Endoplasmic reticulum</keyword>
<evidence type="ECO:0000256" key="9">
    <source>
        <dbReference type="ARBA" id="ARBA00022989"/>
    </source>
</evidence>
<dbReference type="Pfam" id="PF12349">
    <property type="entry name" value="Sterol-sensing"/>
    <property type="match status" value="1"/>
</dbReference>
<keyword evidence="13 17" id="KW-0472">Membrane</keyword>
<feature type="compositionally biased region" description="Low complexity" evidence="16">
    <location>
        <begin position="987"/>
        <end position="997"/>
    </location>
</feature>
<dbReference type="GO" id="GO:0032936">
    <property type="term" value="C:SREBP-SCAP complex"/>
    <property type="evidence" value="ECO:0007669"/>
    <property type="project" value="TreeGrafter"/>
</dbReference>
<evidence type="ECO:0000256" key="3">
    <source>
        <dbReference type="ARBA" id="ARBA00007410"/>
    </source>
</evidence>